<dbReference type="InterPro" id="IPR036705">
    <property type="entry name" value="Ribosyl_crysJ1_sf"/>
</dbReference>
<name>A0A0F9PHZ3_9ZZZZ</name>
<dbReference type="InterPro" id="IPR005502">
    <property type="entry name" value="Ribosyl_crysJ1"/>
</dbReference>
<reference evidence="1" key="1">
    <citation type="journal article" date="2015" name="Nature">
        <title>Complex archaea that bridge the gap between prokaryotes and eukaryotes.</title>
        <authorList>
            <person name="Spang A."/>
            <person name="Saw J.H."/>
            <person name="Jorgensen S.L."/>
            <person name="Zaremba-Niedzwiedzka K."/>
            <person name="Martijn J."/>
            <person name="Lind A.E."/>
            <person name="van Eijk R."/>
            <person name="Schleper C."/>
            <person name="Guy L."/>
            <person name="Ettema T.J."/>
        </authorList>
    </citation>
    <scope>NUCLEOTIDE SEQUENCE</scope>
</reference>
<evidence type="ECO:0000313" key="1">
    <source>
        <dbReference type="EMBL" id="KKN31450.1"/>
    </source>
</evidence>
<protein>
    <recommendedName>
        <fullName evidence="2">ADP-ribosylglycohydrolase</fullName>
    </recommendedName>
</protein>
<proteinExistence type="predicted"/>
<organism evidence="1">
    <name type="scientific">marine sediment metagenome</name>
    <dbReference type="NCBI Taxonomy" id="412755"/>
    <lineage>
        <taxon>unclassified sequences</taxon>
        <taxon>metagenomes</taxon>
        <taxon>ecological metagenomes</taxon>
    </lineage>
</organism>
<dbReference type="EMBL" id="LAZR01002327">
    <property type="protein sequence ID" value="KKN31450.1"/>
    <property type="molecule type" value="Genomic_DNA"/>
</dbReference>
<sequence>MIDISYNEYYNKVLGSWIGRVVGDFVGAPVELKNVDIIKQKYGNIIDFPEPIDLNYVNDDEMYEIVALITLEKKGINLTAEDIAREWINLLNREDYVFTAEKIALNNLKENIFPPKSGILNNFYYDFIGAQMRADIWGQISPGCPEIAKNYAQMDGSISHAGIGIEGEIFVAVLISQAFFETEIRKNIEKALEYIPPEETSLYTQMIRMAINLYEQNPKNFRIARDLLINQYWRGEIVGQLIRNSKNFPIERRIMLNTRIGGVHVLPNIGIIILSLLYGVNDKEDPLGRSVCVAAMMGLDTDCNCGNIGAILGVQIGADNIPLKWKEPISDTFSTYVKGYEKWKISDLAQRIATIGDNVINEKGSNFVKISK</sequence>
<evidence type="ECO:0008006" key="2">
    <source>
        <dbReference type="Google" id="ProtNLM"/>
    </source>
</evidence>
<comment type="caution">
    <text evidence="1">The sequence shown here is derived from an EMBL/GenBank/DDBJ whole genome shotgun (WGS) entry which is preliminary data.</text>
</comment>
<dbReference type="SUPFAM" id="SSF101478">
    <property type="entry name" value="ADP-ribosylglycohydrolase"/>
    <property type="match status" value="1"/>
</dbReference>
<gene>
    <name evidence="1" type="ORF">LCGC14_0823870</name>
</gene>
<accession>A0A0F9PHZ3</accession>
<dbReference type="AlphaFoldDB" id="A0A0F9PHZ3"/>
<dbReference type="Pfam" id="PF03747">
    <property type="entry name" value="ADP_ribosyl_GH"/>
    <property type="match status" value="1"/>
</dbReference>
<dbReference type="Gene3D" id="1.10.4080.10">
    <property type="entry name" value="ADP-ribosylation/Crystallin J1"/>
    <property type="match status" value="1"/>
</dbReference>